<feature type="binding site" evidence="8">
    <location>
        <begin position="10"/>
        <end position="12"/>
    </location>
    <ligand>
        <name>GTP</name>
        <dbReference type="ChEBI" id="CHEBI:37565"/>
    </ligand>
</feature>
<dbReference type="EC" id="2.7.7.77" evidence="8"/>
<organism evidence="10 11">
    <name type="scientific">Candidatus Terasakiella magnetica</name>
    <dbReference type="NCBI Taxonomy" id="1867952"/>
    <lineage>
        <taxon>Bacteria</taxon>
        <taxon>Pseudomonadati</taxon>
        <taxon>Pseudomonadota</taxon>
        <taxon>Alphaproteobacteria</taxon>
        <taxon>Rhodospirillales</taxon>
        <taxon>Terasakiellaceae</taxon>
        <taxon>Terasakiella</taxon>
    </lineage>
</organism>
<evidence type="ECO:0000256" key="2">
    <source>
        <dbReference type="ARBA" id="ARBA00022679"/>
    </source>
</evidence>
<evidence type="ECO:0000313" key="11">
    <source>
        <dbReference type="Proteomes" id="UP000231658"/>
    </source>
</evidence>
<dbReference type="CDD" id="cd02503">
    <property type="entry name" value="MobA"/>
    <property type="match status" value="1"/>
</dbReference>
<dbReference type="PANTHER" id="PTHR19136">
    <property type="entry name" value="MOLYBDENUM COFACTOR GUANYLYLTRANSFERASE"/>
    <property type="match status" value="1"/>
</dbReference>
<accession>A0A1C3RHT8</accession>
<dbReference type="Pfam" id="PF12804">
    <property type="entry name" value="NTP_transf_3"/>
    <property type="match status" value="1"/>
</dbReference>
<feature type="binding site" evidence="8">
    <location>
        <position position="23"/>
    </location>
    <ligand>
        <name>GTP</name>
        <dbReference type="ChEBI" id="CHEBI:37565"/>
    </ligand>
</feature>
<dbReference type="PANTHER" id="PTHR19136:SF81">
    <property type="entry name" value="MOLYBDENUM COFACTOR GUANYLYLTRANSFERASE"/>
    <property type="match status" value="1"/>
</dbReference>
<feature type="binding site" evidence="8">
    <location>
        <position position="101"/>
    </location>
    <ligand>
        <name>GTP</name>
        <dbReference type="ChEBI" id="CHEBI:37565"/>
    </ligand>
</feature>
<dbReference type="InterPro" id="IPR013482">
    <property type="entry name" value="Molybde_CF_guanTrfase"/>
</dbReference>
<dbReference type="AlphaFoldDB" id="A0A1C3RHT8"/>
<feature type="binding site" evidence="8">
    <location>
        <position position="101"/>
    </location>
    <ligand>
        <name>Mg(2+)</name>
        <dbReference type="ChEBI" id="CHEBI:18420"/>
    </ligand>
</feature>
<evidence type="ECO:0000256" key="4">
    <source>
        <dbReference type="ARBA" id="ARBA00022741"/>
    </source>
</evidence>
<dbReference type="InterPro" id="IPR029044">
    <property type="entry name" value="Nucleotide-diphossugar_trans"/>
</dbReference>
<comment type="function">
    <text evidence="8">Transfers a GMP moiety from GTP to Mo-molybdopterin (Mo-MPT) cofactor (Moco or molybdenum cofactor) to form Mo-molybdopterin guanine dinucleotide (Mo-MGD) cofactor.</text>
</comment>
<dbReference type="NCBIfam" id="TIGR02665">
    <property type="entry name" value="molyb_mobA"/>
    <property type="match status" value="1"/>
</dbReference>
<dbReference type="GO" id="GO:0061603">
    <property type="term" value="F:molybdenum cofactor guanylyltransferase activity"/>
    <property type="evidence" value="ECO:0007669"/>
    <property type="project" value="UniProtKB-EC"/>
</dbReference>
<comment type="domain">
    <text evidence="8">The N-terminal domain determines nucleotide recognition and specific binding, while the C-terminal domain determines the specific binding to the target protein.</text>
</comment>
<dbReference type="HAMAP" id="MF_00316">
    <property type="entry name" value="MobA"/>
    <property type="match status" value="1"/>
</dbReference>
<comment type="subcellular location">
    <subcellularLocation>
        <location evidence="8">Cytoplasm</location>
    </subcellularLocation>
</comment>
<dbReference type="OrthoDB" id="9788394at2"/>
<dbReference type="Gene3D" id="3.90.550.10">
    <property type="entry name" value="Spore Coat Polysaccharide Biosynthesis Protein SpsA, Chain A"/>
    <property type="match status" value="1"/>
</dbReference>
<dbReference type="RefSeq" id="WP_069188901.1">
    <property type="nucleotide sequence ID" value="NZ_FLYE01000023.1"/>
</dbReference>
<dbReference type="SUPFAM" id="SSF53448">
    <property type="entry name" value="Nucleotide-diphospho-sugar transferases"/>
    <property type="match status" value="1"/>
</dbReference>
<keyword evidence="7 8" id="KW-0501">Molybdenum cofactor biosynthesis</keyword>
<evidence type="ECO:0000256" key="1">
    <source>
        <dbReference type="ARBA" id="ARBA00022490"/>
    </source>
</evidence>
<comment type="subunit">
    <text evidence="8">Monomer.</text>
</comment>
<evidence type="ECO:0000256" key="3">
    <source>
        <dbReference type="ARBA" id="ARBA00022723"/>
    </source>
</evidence>
<dbReference type="GO" id="GO:0005737">
    <property type="term" value="C:cytoplasm"/>
    <property type="evidence" value="ECO:0007669"/>
    <property type="project" value="UniProtKB-SubCell"/>
</dbReference>
<keyword evidence="10" id="KW-0548">Nucleotidyltransferase</keyword>
<name>A0A1C3RHT8_9PROT</name>
<keyword evidence="3 8" id="KW-0479">Metal-binding</keyword>
<reference evidence="10 11" key="1">
    <citation type="submission" date="2016-07" db="EMBL/GenBank/DDBJ databases">
        <authorList>
            <person name="Lefevre C.T."/>
        </authorList>
    </citation>
    <scope>NUCLEOTIDE SEQUENCE [LARGE SCALE GENOMIC DNA]</scope>
    <source>
        <strain evidence="10">PR1</strain>
    </source>
</reference>
<evidence type="ECO:0000256" key="7">
    <source>
        <dbReference type="ARBA" id="ARBA00023150"/>
    </source>
</evidence>
<evidence type="ECO:0000256" key="6">
    <source>
        <dbReference type="ARBA" id="ARBA00023134"/>
    </source>
</evidence>
<keyword evidence="1 8" id="KW-0963">Cytoplasm</keyword>
<comment type="cofactor">
    <cofactor evidence="8">
        <name>Mg(2+)</name>
        <dbReference type="ChEBI" id="CHEBI:18420"/>
    </cofactor>
</comment>
<dbReference type="GO" id="GO:0005525">
    <property type="term" value="F:GTP binding"/>
    <property type="evidence" value="ECO:0007669"/>
    <property type="project" value="UniProtKB-UniRule"/>
</dbReference>
<keyword evidence="5 8" id="KW-0460">Magnesium</keyword>
<dbReference type="InterPro" id="IPR025877">
    <property type="entry name" value="MobA-like_NTP_Trfase"/>
</dbReference>
<keyword evidence="4 8" id="KW-0547">Nucleotide-binding</keyword>
<proteinExistence type="inferred from homology"/>
<sequence length="193" mass="21047">MGNQIGCVLLAGGLARRMGGGDKGLKTVQGKPIIERVLETITPQVGPLVINANGDGARFAHLGHEVVGDSVEGFVGPLAGVLAGMDHLVGQCEWILSVPTDTPFLPDDLVTRLKEPLDEGNKIVMAHSGGFDHPVVALWSMDLREELRKALIEEEMRKLKQWIKRYPHASVEWETDPLDPFFNANRPEDIAGL</sequence>
<dbReference type="EMBL" id="FLYE01000023">
    <property type="protein sequence ID" value="SCA56837.1"/>
    <property type="molecule type" value="Genomic_DNA"/>
</dbReference>
<evidence type="ECO:0000259" key="9">
    <source>
        <dbReference type="Pfam" id="PF12804"/>
    </source>
</evidence>
<dbReference type="STRING" id="1867952.MTBPR1_30207"/>
<keyword evidence="2 8" id="KW-0808">Transferase</keyword>
<protein>
    <recommendedName>
        <fullName evidence="8">Molybdenum cofactor guanylyltransferase</fullName>
        <shortName evidence="8">MoCo guanylyltransferase</shortName>
        <ecNumber evidence="8">2.7.7.77</ecNumber>
    </recommendedName>
    <alternativeName>
        <fullName evidence="8">GTP:molybdopterin guanylyltransferase</fullName>
    </alternativeName>
    <alternativeName>
        <fullName evidence="8">Mo-MPT guanylyltransferase</fullName>
    </alternativeName>
    <alternativeName>
        <fullName evidence="8">Molybdopterin guanylyltransferase</fullName>
    </alternativeName>
    <alternativeName>
        <fullName evidence="8">Molybdopterin-guanine dinucleotide synthase</fullName>
        <shortName evidence="8">MGD synthase</shortName>
    </alternativeName>
</protein>
<gene>
    <name evidence="8 10" type="primary">mobA</name>
    <name evidence="10" type="ORF">MTBPR1_30207</name>
</gene>
<comment type="similarity">
    <text evidence="8">Belongs to the MobA family.</text>
</comment>
<feature type="binding site" evidence="8">
    <location>
        <position position="51"/>
    </location>
    <ligand>
        <name>GTP</name>
        <dbReference type="ChEBI" id="CHEBI:37565"/>
    </ligand>
</feature>
<evidence type="ECO:0000256" key="5">
    <source>
        <dbReference type="ARBA" id="ARBA00022842"/>
    </source>
</evidence>
<dbReference type="GO" id="GO:1902758">
    <property type="term" value="P:bis(molybdopterin guanine dinucleotide)molybdenum biosynthetic process"/>
    <property type="evidence" value="ECO:0007669"/>
    <property type="project" value="TreeGrafter"/>
</dbReference>
<evidence type="ECO:0000256" key="8">
    <source>
        <dbReference type="HAMAP-Rule" id="MF_00316"/>
    </source>
</evidence>
<keyword evidence="11" id="KW-1185">Reference proteome</keyword>
<evidence type="ECO:0000313" key="10">
    <source>
        <dbReference type="EMBL" id="SCA56837.1"/>
    </source>
</evidence>
<comment type="catalytic activity">
    <reaction evidence="8">
        <text>Mo-molybdopterin + GTP + H(+) = Mo-molybdopterin guanine dinucleotide + diphosphate</text>
        <dbReference type="Rhea" id="RHEA:34243"/>
        <dbReference type="ChEBI" id="CHEBI:15378"/>
        <dbReference type="ChEBI" id="CHEBI:33019"/>
        <dbReference type="ChEBI" id="CHEBI:37565"/>
        <dbReference type="ChEBI" id="CHEBI:71302"/>
        <dbReference type="ChEBI" id="CHEBI:71310"/>
        <dbReference type="EC" id="2.7.7.77"/>
    </reaction>
</comment>
<feature type="binding site" evidence="8">
    <location>
        <position position="69"/>
    </location>
    <ligand>
        <name>GTP</name>
        <dbReference type="ChEBI" id="CHEBI:37565"/>
    </ligand>
</feature>
<dbReference type="Proteomes" id="UP000231658">
    <property type="component" value="Unassembled WGS sequence"/>
</dbReference>
<dbReference type="GO" id="GO:0046872">
    <property type="term" value="F:metal ion binding"/>
    <property type="evidence" value="ECO:0007669"/>
    <property type="project" value="UniProtKB-KW"/>
</dbReference>
<keyword evidence="6 8" id="KW-0342">GTP-binding</keyword>
<feature type="domain" description="MobA-like NTP transferase" evidence="9">
    <location>
        <begin position="7"/>
        <end position="165"/>
    </location>
</feature>